<dbReference type="NCBIfam" id="TIGR02532">
    <property type="entry name" value="IV_pilin_GFxxxE"/>
    <property type="match status" value="1"/>
</dbReference>
<accession>A0A2I1NAG6</accession>
<evidence type="ECO:0000256" key="1">
    <source>
        <dbReference type="SAM" id="Phobius"/>
    </source>
</evidence>
<keyword evidence="1" id="KW-1133">Transmembrane helix</keyword>
<dbReference type="Gene3D" id="3.30.700.10">
    <property type="entry name" value="Glycoprotein, Type 4 Pilin"/>
    <property type="match status" value="1"/>
</dbReference>
<sequence length="299" mass="32943">MMKKAFTLIELIMVIVILAILSLIGTDIYVNVYKNYLSSKLVDETENKTQLALDQIAARLSDRVKQATIGKRSDTNDTALVYSNTLSQNHDILEWIGQSTQSRNLAAPNIDRSIGWTGFLDLGEYQDGKGILIGGNLPNTISIIDAISTGKSRNLAMIFQGLSSGVDANGYGFRGDNLDKVMIFDIPAGGSVAANVRYSGAQISDSYQIAHSAYAIVPVKDTTVIPNKTDLYLYYDYRPWMRQSYTDGRRSLLVENVTLFRFRGFSASGVDLKLCVDAKAEDSGVTDNRFVVCKSKVVF</sequence>
<dbReference type="InterPro" id="IPR012902">
    <property type="entry name" value="N_methyl_site"/>
</dbReference>
<keyword evidence="1" id="KW-0472">Membrane</keyword>
<comment type="caution">
    <text evidence="2">The sequence shown here is derived from an EMBL/GenBank/DDBJ whole genome shotgun (WGS) entry which is preliminary data.</text>
</comment>
<dbReference type="EMBL" id="PKHU01000003">
    <property type="protein sequence ID" value="PKZ29351.1"/>
    <property type="molecule type" value="Genomic_DNA"/>
</dbReference>
<feature type="transmembrane region" description="Helical" evidence="1">
    <location>
        <begin position="6"/>
        <end position="30"/>
    </location>
</feature>
<dbReference type="InterPro" id="IPR045584">
    <property type="entry name" value="Pilin-like"/>
</dbReference>
<dbReference type="Proteomes" id="UP000234639">
    <property type="component" value="Unassembled WGS sequence"/>
</dbReference>
<name>A0A2I1NAG6_9BACT</name>
<proteinExistence type="predicted"/>
<dbReference type="Pfam" id="PF07963">
    <property type="entry name" value="N_methyl"/>
    <property type="match status" value="1"/>
</dbReference>
<keyword evidence="1" id="KW-0812">Transmembrane</keyword>
<gene>
    <name evidence="2" type="ORF">CYJ41_03040</name>
</gene>
<evidence type="ECO:0000313" key="2">
    <source>
        <dbReference type="EMBL" id="PKZ29351.1"/>
    </source>
</evidence>
<organism evidence="2 3">
    <name type="scientific">Campylobacter ureolyticus</name>
    <dbReference type="NCBI Taxonomy" id="827"/>
    <lineage>
        <taxon>Bacteria</taxon>
        <taxon>Pseudomonadati</taxon>
        <taxon>Campylobacterota</taxon>
        <taxon>Epsilonproteobacteria</taxon>
        <taxon>Campylobacterales</taxon>
        <taxon>Campylobacteraceae</taxon>
        <taxon>Campylobacter</taxon>
    </lineage>
</organism>
<protein>
    <submittedName>
        <fullName evidence="2">Prepilin-type N-terminal cleavage/methylation domain-containing protein</fullName>
    </submittedName>
</protein>
<evidence type="ECO:0000313" key="3">
    <source>
        <dbReference type="Proteomes" id="UP000234639"/>
    </source>
</evidence>
<dbReference type="AlphaFoldDB" id="A0A2I1NAG6"/>
<reference evidence="2 3" key="1">
    <citation type="submission" date="2017-12" db="EMBL/GenBank/DDBJ databases">
        <title>Phylogenetic diversity of female urinary microbiome.</title>
        <authorList>
            <person name="Thomas-White K."/>
            <person name="Wolfe A.J."/>
        </authorList>
    </citation>
    <scope>NUCLEOTIDE SEQUENCE [LARGE SCALE GENOMIC DNA]</scope>
    <source>
        <strain evidence="2 3">UMB0112</strain>
    </source>
</reference>
<dbReference type="SUPFAM" id="SSF54523">
    <property type="entry name" value="Pili subunits"/>
    <property type="match status" value="1"/>
</dbReference>